<proteinExistence type="predicted"/>
<protein>
    <submittedName>
        <fullName evidence="1">Uncharacterized protein</fullName>
    </submittedName>
</protein>
<dbReference type="AlphaFoldDB" id="A0A2P2M3N0"/>
<name>A0A2P2M3N0_RHIMU</name>
<dbReference type="EMBL" id="GGEC01044329">
    <property type="protein sequence ID" value="MBX24813.1"/>
    <property type="molecule type" value="Transcribed_RNA"/>
</dbReference>
<accession>A0A2P2M3N0</accession>
<evidence type="ECO:0000313" key="1">
    <source>
        <dbReference type="EMBL" id="MBX24813.1"/>
    </source>
</evidence>
<organism evidence="1">
    <name type="scientific">Rhizophora mucronata</name>
    <name type="common">Asiatic mangrove</name>
    <dbReference type="NCBI Taxonomy" id="61149"/>
    <lineage>
        <taxon>Eukaryota</taxon>
        <taxon>Viridiplantae</taxon>
        <taxon>Streptophyta</taxon>
        <taxon>Embryophyta</taxon>
        <taxon>Tracheophyta</taxon>
        <taxon>Spermatophyta</taxon>
        <taxon>Magnoliopsida</taxon>
        <taxon>eudicotyledons</taxon>
        <taxon>Gunneridae</taxon>
        <taxon>Pentapetalae</taxon>
        <taxon>rosids</taxon>
        <taxon>fabids</taxon>
        <taxon>Malpighiales</taxon>
        <taxon>Rhizophoraceae</taxon>
        <taxon>Rhizophora</taxon>
    </lineage>
</organism>
<sequence length="76" mass="8760">MQRRYKKVTPSYRIFPLSYGAPEHRYMPACVTCISVNADLYLPFMIWNIHKKKGRIPTLQLAGGDIKLLPPDLLTI</sequence>
<reference evidence="1" key="1">
    <citation type="submission" date="2018-02" db="EMBL/GenBank/DDBJ databases">
        <title>Rhizophora mucronata_Transcriptome.</title>
        <authorList>
            <person name="Meera S.P."/>
            <person name="Sreeshan A."/>
            <person name="Augustine A."/>
        </authorList>
    </citation>
    <scope>NUCLEOTIDE SEQUENCE</scope>
    <source>
        <tissue evidence="1">Leaf</tissue>
    </source>
</reference>